<proteinExistence type="predicted"/>
<reference evidence="1 2" key="1">
    <citation type="submission" date="2019-03" db="EMBL/GenBank/DDBJ databases">
        <title>Genomic Encyclopedia of Type Strains, Phase IV (KMG-IV): sequencing the most valuable type-strain genomes for metagenomic binning, comparative biology and taxonomic classification.</title>
        <authorList>
            <person name="Goeker M."/>
        </authorList>
    </citation>
    <scope>NUCLEOTIDE SEQUENCE [LARGE SCALE GENOMIC DNA]</scope>
    <source>
        <strain evidence="1 2">LX-B</strain>
    </source>
</reference>
<evidence type="ECO:0000313" key="1">
    <source>
        <dbReference type="EMBL" id="TCL75088.1"/>
    </source>
</evidence>
<accession>A0A4R1S704</accession>
<name>A0A4R1S704_HYDET</name>
<keyword evidence="2" id="KW-1185">Reference proteome</keyword>
<dbReference type="Proteomes" id="UP000295008">
    <property type="component" value="Unassembled WGS sequence"/>
</dbReference>
<gene>
    <name evidence="1" type="ORF">EDC14_100318</name>
</gene>
<comment type="caution">
    <text evidence="1">The sequence shown here is derived from an EMBL/GenBank/DDBJ whole genome shotgun (WGS) entry which is preliminary data.</text>
</comment>
<evidence type="ECO:0000313" key="2">
    <source>
        <dbReference type="Proteomes" id="UP000295008"/>
    </source>
</evidence>
<dbReference type="RefSeq" id="WP_207930700.1">
    <property type="nucleotide sequence ID" value="NZ_SLUN01000003.1"/>
</dbReference>
<organism evidence="1 2">
    <name type="scientific">Hydrogenispora ethanolica</name>
    <dbReference type="NCBI Taxonomy" id="1082276"/>
    <lineage>
        <taxon>Bacteria</taxon>
        <taxon>Bacillati</taxon>
        <taxon>Bacillota</taxon>
        <taxon>Hydrogenispora</taxon>
    </lineage>
</organism>
<dbReference type="EMBL" id="SLUN01000003">
    <property type="protein sequence ID" value="TCL75088.1"/>
    <property type="molecule type" value="Genomic_DNA"/>
</dbReference>
<protein>
    <recommendedName>
        <fullName evidence="3">DUF1579 domain-containing protein</fullName>
    </recommendedName>
</protein>
<sequence>MMNQQEAFAAALWSEGPASDAGDPMLFGQFVGEWDFDWTGFKADGSPWTVKGEWIFAWALNGRVIQDVWICPSRSERRKPGSPQGEYGSTLRFYDPKIDAWQIVWIGPANHRVRNLIAKPVGAEIVLEDTCREDGLSRWIFSQITPDSFHWRSVTSKNEGKTWLLKEEMSVRRRSQ</sequence>
<evidence type="ECO:0008006" key="3">
    <source>
        <dbReference type="Google" id="ProtNLM"/>
    </source>
</evidence>
<dbReference type="AlphaFoldDB" id="A0A4R1S704"/>